<dbReference type="Proteomes" id="UP000710432">
    <property type="component" value="Unassembled WGS sequence"/>
</dbReference>
<keyword evidence="1" id="KW-0689">Ribosomal protein</keyword>
<protein>
    <submittedName>
        <fullName evidence="1">60S ribosomal protein L19</fullName>
    </submittedName>
</protein>
<dbReference type="AlphaFoldDB" id="A0A8J6KZ98"/>
<reference evidence="1" key="1">
    <citation type="submission" date="2020-03" db="EMBL/GenBank/DDBJ databases">
        <title>Studies in the Genomics of Life Span.</title>
        <authorList>
            <person name="Glass D."/>
        </authorList>
    </citation>
    <scope>NUCLEOTIDE SEQUENCE</scope>
    <source>
        <strain evidence="1">LTLLF</strain>
        <tissue evidence="1">Muscle</tissue>
    </source>
</reference>
<gene>
    <name evidence="1" type="ORF">LTLLF_128680</name>
</gene>
<dbReference type="GO" id="GO:0005840">
    <property type="term" value="C:ribosome"/>
    <property type="evidence" value="ECO:0007669"/>
    <property type="project" value="UniProtKB-KW"/>
</dbReference>
<sequence length="67" mass="7847">MSSKTMEHVYKLKADKAHKKPLTYQTEAHSSKSKEARKLLEEHLQAKKEEIIKEEETKKYSFPPVCT</sequence>
<dbReference type="Gene3D" id="1.10.1200.240">
    <property type="match status" value="1"/>
</dbReference>
<name>A0A8J6KZ98_MICOH</name>
<comment type="caution">
    <text evidence="1">The sequence shown here is derived from an EMBL/GenBank/DDBJ whole genome shotgun (WGS) entry which is preliminary data.</text>
</comment>
<organism evidence="1 2">
    <name type="scientific">Microtus ochrogaster</name>
    <name type="common">Prairie vole</name>
    <dbReference type="NCBI Taxonomy" id="79684"/>
    <lineage>
        <taxon>Eukaryota</taxon>
        <taxon>Metazoa</taxon>
        <taxon>Chordata</taxon>
        <taxon>Craniata</taxon>
        <taxon>Vertebrata</taxon>
        <taxon>Euteleostomi</taxon>
        <taxon>Mammalia</taxon>
        <taxon>Eutheria</taxon>
        <taxon>Euarchontoglires</taxon>
        <taxon>Glires</taxon>
        <taxon>Rodentia</taxon>
        <taxon>Myomorpha</taxon>
        <taxon>Muroidea</taxon>
        <taxon>Cricetidae</taxon>
        <taxon>Arvicolinae</taxon>
        <taxon>Microtus</taxon>
    </lineage>
</organism>
<evidence type="ECO:0000313" key="1">
    <source>
        <dbReference type="EMBL" id="KAH0515961.1"/>
    </source>
</evidence>
<accession>A0A8J6KZ98</accession>
<evidence type="ECO:0000313" key="2">
    <source>
        <dbReference type="Proteomes" id="UP000710432"/>
    </source>
</evidence>
<dbReference type="EMBL" id="JAATJU010020798">
    <property type="protein sequence ID" value="KAH0515961.1"/>
    <property type="molecule type" value="Genomic_DNA"/>
</dbReference>
<proteinExistence type="predicted"/>
<keyword evidence="1" id="KW-0687">Ribonucleoprotein</keyword>